<sequence length="127" mass="14585">MPWWRNMRAEDIVARQLDAYNAKDIYGFMSCWAENAEIFAHPDVLLARGHADIRARHVLRFQEPDLFAHLVSRIVMGNRVVDTELVTRNFPEGVGQVDVIGIYEIEDSLIARAWFLMGEPRLAPAHP</sequence>
<dbReference type="InterPro" id="IPR037401">
    <property type="entry name" value="SnoaL-like"/>
</dbReference>
<dbReference type="STRING" id="260084.SAMN02927928_2899"/>
<dbReference type="EMBL" id="FMTS01000005">
    <property type="protein sequence ID" value="SCW72147.1"/>
    <property type="molecule type" value="Genomic_DNA"/>
</dbReference>
<gene>
    <name evidence="2" type="ORF">SAMN02927928_2899</name>
</gene>
<dbReference type="OrthoDB" id="9799296at2"/>
<dbReference type="Gene3D" id="3.10.450.50">
    <property type="match status" value="1"/>
</dbReference>
<name>A0A1G4ST61_9CAUL</name>
<protein>
    <recommendedName>
        <fullName evidence="1">SnoaL-like domain-containing protein</fullName>
    </recommendedName>
</protein>
<accession>A0A1G4ST61</accession>
<dbReference type="AlphaFoldDB" id="A0A1G4ST61"/>
<evidence type="ECO:0000313" key="2">
    <source>
        <dbReference type="EMBL" id="SCW72147.1"/>
    </source>
</evidence>
<dbReference type="Proteomes" id="UP000199150">
    <property type="component" value="Unassembled WGS sequence"/>
</dbReference>
<dbReference type="PIRSF" id="PIRSF030561">
    <property type="entry name" value="UCP030561"/>
    <property type="match status" value="1"/>
</dbReference>
<evidence type="ECO:0000313" key="3">
    <source>
        <dbReference type="Proteomes" id="UP000199150"/>
    </source>
</evidence>
<dbReference type="Pfam" id="PF12680">
    <property type="entry name" value="SnoaL_2"/>
    <property type="match status" value="1"/>
</dbReference>
<organism evidence="2 3">
    <name type="scientific">Asticcacaulis taihuensis</name>
    <dbReference type="NCBI Taxonomy" id="260084"/>
    <lineage>
        <taxon>Bacteria</taxon>
        <taxon>Pseudomonadati</taxon>
        <taxon>Pseudomonadota</taxon>
        <taxon>Alphaproteobacteria</taxon>
        <taxon>Caulobacterales</taxon>
        <taxon>Caulobacteraceae</taxon>
        <taxon>Asticcacaulis</taxon>
    </lineage>
</organism>
<dbReference type="SUPFAM" id="SSF54427">
    <property type="entry name" value="NTF2-like"/>
    <property type="match status" value="1"/>
</dbReference>
<dbReference type="InterPro" id="IPR008317">
    <property type="entry name" value="UCP030561"/>
</dbReference>
<reference evidence="3" key="1">
    <citation type="submission" date="2016-10" db="EMBL/GenBank/DDBJ databases">
        <authorList>
            <person name="Varghese N."/>
            <person name="Submissions S."/>
        </authorList>
    </citation>
    <scope>NUCLEOTIDE SEQUENCE [LARGE SCALE GENOMIC DNA]</scope>
    <source>
        <strain evidence="3">CGMCC 1.3431</strain>
    </source>
</reference>
<keyword evidence="3" id="KW-1185">Reference proteome</keyword>
<dbReference type="InterPro" id="IPR032710">
    <property type="entry name" value="NTF2-like_dom_sf"/>
</dbReference>
<evidence type="ECO:0000259" key="1">
    <source>
        <dbReference type="Pfam" id="PF12680"/>
    </source>
</evidence>
<feature type="domain" description="SnoaL-like" evidence="1">
    <location>
        <begin position="13"/>
        <end position="112"/>
    </location>
</feature>
<proteinExistence type="predicted"/>